<dbReference type="InterPro" id="IPR004875">
    <property type="entry name" value="DDE_SF_endonuclease_dom"/>
</dbReference>
<evidence type="ECO:0000256" key="1">
    <source>
        <dbReference type="ARBA" id="ARBA00004123"/>
    </source>
</evidence>
<dbReference type="InterPro" id="IPR036397">
    <property type="entry name" value="RNaseH_sf"/>
</dbReference>
<evidence type="ECO:0008006" key="6">
    <source>
        <dbReference type="Google" id="ProtNLM"/>
    </source>
</evidence>
<dbReference type="Gene3D" id="3.30.420.10">
    <property type="entry name" value="Ribonuclease H-like superfamily/Ribonuclease H"/>
    <property type="match status" value="1"/>
</dbReference>
<reference evidence="4 5" key="1">
    <citation type="submission" date="2022-01" db="EMBL/GenBank/DDBJ databases">
        <title>A chromosomal length assembly of Cordylochernes scorpioides.</title>
        <authorList>
            <person name="Zeh D."/>
            <person name="Zeh J."/>
        </authorList>
    </citation>
    <scope>NUCLEOTIDE SEQUENCE [LARGE SCALE GENOMIC DNA]</scope>
    <source>
        <strain evidence="4">IN4F17</strain>
        <tissue evidence="4">Whole Body</tissue>
    </source>
</reference>
<dbReference type="InterPro" id="IPR007889">
    <property type="entry name" value="HTH_Psq"/>
</dbReference>
<dbReference type="Proteomes" id="UP001235939">
    <property type="component" value="Chromosome 17"/>
</dbReference>
<gene>
    <name evidence="4" type="ORF">LAZ67_17001909</name>
</gene>
<comment type="subcellular location">
    <subcellularLocation>
        <location evidence="1">Nucleus</location>
    </subcellularLocation>
</comment>
<evidence type="ECO:0000313" key="4">
    <source>
        <dbReference type="EMBL" id="UYV79285.1"/>
    </source>
</evidence>
<evidence type="ECO:0000313" key="5">
    <source>
        <dbReference type="Proteomes" id="UP001235939"/>
    </source>
</evidence>
<dbReference type="PANTHER" id="PTHR19303:SF73">
    <property type="entry name" value="PROTEIN PDC2"/>
    <property type="match status" value="1"/>
</dbReference>
<organism evidence="4 5">
    <name type="scientific">Cordylochernes scorpioides</name>
    <dbReference type="NCBI Taxonomy" id="51811"/>
    <lineage>
        <taxon>Eukaryota</taxon>
        <taxon>Metazoa</taxon>
        <taxon>Ecdysozoa</taxon>
        <taxon>Arthropoda</taxon>
        <taxon>Chelicerata</taxon>
        <taxon>Arachnida</taxon>
        <taxon>Pseudoscorpiones</taxon>
        <taxon>Cheliferoidea</taxon>
        <taxon>Chernetidae</taxon>
        <taxon>Cordylochernes</taxon>
    </lineage>
</organism>
<dbReference type="Gene3D" id="1.10.10.60">
    <property type="entry name" value="Homeodomain-like"/>
    <property type="match status" value="1"/>
</dbReference>
<feature type="domain" description="DDE-1" evidence="2">
    <location>
        <begin position="160"/>
        <end position="307"/>
    </location>
</feature>
<evidence type="ECO:0000259" key="2">
    <source>
        <dbReference type="Pfam" id="PF03184"/>
    </source>
</evidence>
<name>A0ABY6LDQ0_9ARAC</name>
<dbReference type="SUPFAM" id="SSF46689">
    <property type="entry name" value="Homeodomain-like"/>
    <property type="match status" value="1"/>
</dbReference>
<dbReference type="PANTHER" id="PTHR19303">
    <property type="entry name" value="TRANSPOSON"/>
    <property type="match status" value="1"/>
</dbReference>
<keyword evidence="5" id="KW-1185">Reference proteome</keyword>
<dbReference type="Pfam" id="PF03184">
    <property type="entry name" value="DDE_1"/>
    <property type="match status" value="1"/>
</dbReference>
<sequence>MKRRRYATLDEIKTASKEELKKILKNDFLKCFEDWKNRWHKCIISHGDYFEGDKIASRPFSCLCLEHTQSLHPLLTPTQQPYSRIMSSQKRKRESITIEKKKEICQLARNNPTISKNEIGERFSLPRTSVSDILTQAENMLANSGYDPANIYNADETGLLLIIGKSAKPRCFRNFSPHFYCTYTTNSKAWMTSSIFQEWLLQFNKQLVSEGRRILLLLDNATSHCVPNDGLSNIKIHFLPPNMTASLQPLDIGIIKSFKAQYRKLHLQKMVELADAHLPTELRLDYAVRYCKMAWDSVSPDSISNCWNHTGIRFTSTAVVEPLNYGNLLDRIRDIFAFTPDNLITEREFQLVDDSQEAEMKLTDDNLLVSTVTAKEELGEDDDATVTKRLPSLREARTASETILLYLEHSKRATSDDVNLSADLLRRVYAISEGEKRQVVITDFFKKISNYYRPSKDLVKITAKIVKSDGSAITENDEITVNNNIINIFKIAKSLYNNKEEEDIREAGLTSLVRFLIDRNPDYIRTNASLSMLYLDTADSLDKEEFTYEESGTAPNISRKIKRNVNFNKGYTDRWIQIKAGKELNAYIKLCDLFCNFRDNDKVRIGFEHELQLTRNDDSNILIGNDTNYKFIIENIEWWIRKVTPSLNIRADLALKLKDEVNMKYETMNVNISYNKTLGEEDVKIASTAIRQSMVFVIFQKAERKEILKIII</sequence>
<dbReference type="Pfam" id="PF04218">
    <property type="entry name" value="CENP-B_N"/>
    <property type="match status" value="1"/>
</dbReference>
<proteinExistence type="predicted"/>
<evidence type="ECO:0000259" key="3">
    <source>
        <dbReference type="Pfam" id="PF04218"/>
    </source>
</evidence>
<dbReference type="InterPro" id="IPR009057">
    <property type="entry name" value="Homeodomain-like_sf"/>
</dbReference>
<dbReference type="InterPro" id="IPR050863">
    <property type="entry name" value="CenT-Element_Derived"/>
</dbReference>
<dbReference type="EMBL" id="CP092879">
    <property type="protein sequence ID" value="UYV79285.1"/>
    <property type="molecule type" value="Genomic_DNA"/>
</dbReference>
<protein>
    <recommendedName>
        <fullName evidence="6">DDE-1 domain-containing protein</fullName>
    </recommendedName>
</protein>
<feature type="domain" description="HTH psq-type" evidence="3">
    <location>
        <begin position="90"/>
        <end position="142"/>
    </location>
</feature>
<accession>A0ABY6LDQ0</accession>